<dbReference type="Proteomes" id="UP000515159">
    <property type="component" value="Chromosome 4"/>
</dbReference>
<keyword evidence="4" id="KW-1003">Cell membrane</keyword>
<feature type="domain" description="Ig-like" evidence="18">
    <location>
        <begin position="393"/>
        <end position="455"/>
    </location>
</feature>
<evidence type="ECO:0000256" key="12">
    <source>
        <dbReference type="ARBA" id="ARBA00023157"/>
    </source>
</evidence>
<dbReference type="GO" id="GO:0030425">
    <property type="term" value="C:dendrite"/>
    <property type="evidence" value="ECO:0007669"/>
    <property type="project" value="UniProtKB-SubCell"/>
</dbReference>
<dbReference type="Pfam" id="PF08205">
    <property type="entry name" value="C2-set_2"/>
    <property type="match status" value="1"/>
</dbReference>
<evidence type="ECO:0000256" key="15">
    <source>
        <dbReference type="ARBA" id="ARBA00023319"/>
    </source>
</evidence>
<dbReference type="Pfam" id="PF13927">
    <property type="entry name" value="Ig_3"/>
    <property type="match status" value="1"/>
</dbReference>
<keyword evidence="12" id="KW-1015">Disulfide bond</keyword>
<evidence type="ECO:0000256" key="6">
    <source>
        <dbReference type="ARBA" id="ARBA00022737"/>
    </source>
</evidence>
<feature type="domain" description="Ig-like" evidence="18">
    <location>
        <begin position="184"/>
        <end position="282"/>
    </location>
</feature>
<organism evidence="19 21">
    <name type="scientific">Geotrypetes seraphini</name>
    <name type="common">Gaboon caecilian</name>
    <name type="synonym">Caecilia seraphini</name>
    <dbReference type="NCBI Taxonomy" id="260995"/>
    <lineage>
        <taxon>Eukaryota</taxon>
        <taxon>Metazoa</taxon>
        <taxon>Chordata</taxon>
        <taxon>Craniata</taxon>
        <taxon>Vertebrata</taxon>
        <taxon>Euteleostomi</taxon>
        <taxon>Amphibia</taxon>
        <taxon>Gymnophiona</taxon>
        <taxon>Geotrypetes</taxon>
    </lineage>
</organism>
<feature type="domain" description="Ig-like" evidence="18">
    <location>
        <begin position="462"/>
        <end position="547"/>
    </location>
</feature>
<dbReference type="CDD" id="cd00096">
    <property type="entry name" value="Ig"/>
    <property type="match status" value="1"/>
</dbReference>
<evidence type="ECO:0000256" key="3">
    <source>
        <dbReference type="ARBA" id="ARBA00004489"/>
    </source>
</evidence>
<keyword evidence="9 17" id="KW-1133">Transmembrane helix</keyword>
<keyword evidence="15" id="KW-0393">Immunoglobulin domain</keyword>
<feature type="domain" description="Ig-like" evidence="18">
    <location>
        <begin position="292"/>
        <end position="374"/>
    </location>
</feature>
<evidence type="ECO:0000259" key="18">
    <source>
        <dbReference type="PROSITE" id="PS50835"/>
    </source>
</evidence>
<dbReference type="CTD" id="214"/>
<dbReference type="FunFam" id="2.60.40.10:FF:000351">
    <property type="entry name" value="CD166 antigen isoform X1"/>
    <property type="match status" value="1"/>
</dbReference>
<evidence type="ECO:0000256" key="14">
    <source>
        <dbReference type="ARBA" id="ARBA00023273"/>
    </source>
</evidence>
<keyword evidence="6" id="KW-0677">Repeat</keyword>
<evidence type="ECO:0000313" key="20">
    <source>
        <dbReference type="RefSeq" id="XP_033797375.1"/>
    </source>
</evidence>
<dbReference type="InterPro" id="IPR013783">
    <property type="entry name" value="Ig-like_fold"/>
</dbReference>
<proteinExistence type="predicted"/>
<dbReference type="GeneID" id="117359177"/>
<evidence type="ECO:0000313" key="21">
    <source>
        <dbReference type="RefSeq" id="XP_033797376.1"/>
    </source>
</evidence>
<dbReference type="SUPFAM" id="SSF48726">
    <property type="entry name" value="Immunoglobulin"/>
    <property type="match status" value="4"/>
</dbReference>
<dbReference type="GO" id="GO:0007155">
    <property type="term" value="P:cell adhesion"/>
    <property type="evidence" value="ECO:0007669"/>
    <property type="project" value="UniProtKB-KW"/>
</dbReference>
<dbReference type="InterPro" id="IPR013162">
    <property type="entry name" value="CD80_C2-set"/>
</dbReference>
<keyword evidence="14" id="KW-0966">Cell projection</keyword>
<dbReference type="CDD" id="cd00098">
    <property type="entry name" value="IgC1"/>
    <property type="match status" value="1"/>
</dbReference>
<keyword evidence="11 17" id="KW-0472">Membrane</keyword>
<evidence type="ECO:0000256" key="9">
    <source>
        <dbReference type="ARBA" id="ARBA00022989"/>
    </source>
</evidence>
<keyword evidence="10" id="KW-1064">Adaptive immunity</keyword>
<evidence type="ECO:0000256" key="16">
    <source>
        <dbReference type="SAM" id="MobiDB-lite"/>
    </source>
</evidence>
<evidence type="ECO:0000256" key="10">
    <source>
        <dbReference type="ARBA" id="ARBA00023130"/>
    </source>
</evidence>
<dbReference type="PANTHER" id="PTHR11973">
    <property type="entry name" value="CELL SURFACE GLYCOPROTEIN MUC18-RELATED"/>
    <property type="match status" value="1"/>
</dbReference>
<dbReference type="RefSeq" id="XP_033797375.1">
    <property type="nucleotide sequence ID" value="XM_033941484.1"/>
</dbReference>
<comment type="subcellular location">
    <subcellularLocation>
        <location evidence="1">Cell membrane</location>
        <topology evidence="1">Single-pass type I membrane protein</topology>
    </subcellularLocation>
    <subcellularLocation>
        <location evidence="3">Cell projection</location>
        <location evidence="3">Axon</location>
    </subcellularLocation>
    <subcellularLocation>
        <location evidence="2">Cell projection</location>
        <location evidence="2">Dendrite</location>
    </subcellularLocation>
</comment>
<dbReference type="GO" id="GO:0005886">
    <property type="term" value="C:plasma membrane"/>
    <property type="evidence" value="ECO:0007669"/>
    <property type="project" value="UniProtKB-SubCell"/>
</dbReference>
<evidence type="ECO:0000256" key="5">
    <source>
        <dbReference type="ARBA" id="ARBA00022692"/>
    </source>
</evidence>
<dbReference type="AlphaFoldDB" id="A0A6P8RC29"/>
<reference evidence="20 21" key="1">
    <citation type="submission" date="2025-04" db="UniProtKB">
        <authorList>
            <consortium name="RefSeq"/>
        </authorList>
    </citation>
    <scope>IDENTIFICATION</scope>
</reference>
<evidence type="ECO:0000256" key="2">
    <source>
        <dbReference type="ARBA" id="ARBA00004279"/>
    </source>
</evidence>
<dbReference type="RefSeq" id="XP_033797376.1">
    <property type="nucleotide sequence ID" value="XM_033941485.1"/>
</dbReference>
<dbReference type="Gene3D" id="2.60.40.10">
    <property type="entry name" value="Immunoglobulins"/>
    <property type="match status" value="4"/>
</dbReference>
<keyword evidence="19" id="KW-1185">Reference proteome</keyword>
<dbReference type="InterPro" id="IPR051116">
    <property type="entry name" value="Surface_Rcpt/Adhesion_Mol"/>
</dbReference>
<keyword evidence="7" id="KW-0391">Immunity</keyword>
<dbReference type="GO" id="GO:0030424">
    <property type="term" value="C:axon"/>
    <property type="evidence" value="ECO:0007669"/>
    <property type="project" value="UniProtKB-SubCell"/>
</dbReference>
<evidence type="ECO:0000256" key="4">
    <source>
        <dbReference type="ARBA" id="ARBA00022475"/>
    </source>
</evidence>
<gene>
    <name evidence="20 21" type="primary">ALCAM</name>
</gene>
<protein>
    <submittedName>
        <fullName evidence="20 21">CD166 antigen isoform X1</fullName>
    </submittedName>
</protein>
<keyword evidence="5 17" id="KW-0812">Transmembrane</keyword>
<feature type="transmembrane region" description="Helical" evidence="17">
    <location>
        <begin position="574"/>
        <end position="596"/>
    </location>
</feature>
<sequence length="629" mass="70402">MWGAGKAEKRESFYTLHAPWFSQYFFLRLLPSSEVLYISKGTKSERERCLNPIDKLFYEKNENSTELSPAPGLGMRTVNAIYGDTIIIPCSLDVPKSLLFGKWKYELADGTRQFVATKAVAKPNVQYDDVPEYKDRLLMAENYTLYIMNATINDQKKFVCMLVFEDDVLEAPAVVKVFKQPIKPEIVNQANFIETGKLNMLGECIAKDSYPESNLTWYKNGKLLKEVNETVIIDFQRDKDQESGLYTTKSSLQYMPTKDDLNAEFTCMVVYEMPKQKESSFSEPAVFDVYYPTEKVTIQILSPTKSIKEGDNITLKCIGNGNPPPQEFLFYTPEQQEGIKSSNTYTLTDVKRNATGDYKCSLTDQNMLASTTVTVHYLDLSLIPSGEVIKQVGEALPVSCTASSSRDVPVIWTKNKNKLSFSPSFASLKIQDAGNYVCETVLTEVEGLKKRKTLTLIVEGKPQLKLTKKSNPDGKSKTITCTVEGYPIPIVQWTSIGIGGIANQTEESPYFDGKIVSKINIAPEENVTLTCIAENKLDRTIASVNVSAINIPEQDEQEDKNDENKEKVNDQAKLIVGIVVGLLLAALVAGIAYWLYMKKSKSASKHVGKELGNTEENKKLEENNHKSEA</sequence>
<evidence type="ECO:0000313" key="19">
    <source>
        <dbReference type="Proteomes" id="UP000515159"/>
    </source>
</evidence>
<evidence type="ECO:0000256" key="1">
    <source>
        <dbReference type="ARBA" id="ARBA00004251"/>
    </source>
</evidence>
<dbReference type="PANTHER" id="PTHR11973:SF2">
    <property type="entry name" value="CD166 ANTIGEN"/>
    <property type="match status" value="1"/>
</dbReference>
<evidence type="ECO:0000256" key="11">
    <source>
        <dbReference type="ARBA" id="ARBA00023136"/>
    </source>
</evidence>
<keyword evidence="13" id="KW-0325">Glycoprotein</keyword>
<dbReference type="PROSITE" id="PS50835">
    <property type="entry name" value="IG_LIKE"/>
    <property type="match status" value="4"/>
</dbReference>
<dbReference type="InterPro" id="IPR007110">
    <property type="entry name" value="Ig-like_dom"/>
</dbReference>
<feature type="compositionally biased region" description="Basic and acidic residues" evidence="16">
    <location>
        <begin position="615"/>
        <end position="629"/>
    </location>
</feature>
<accession>A0A6P8RC29</accession>
<dbReference type="OrthoDB" id="9945628at2759"/>
<keyword evidence="8" id="KW-0130">Cell adhesion</keyword>
<evidence type="ECO:0000256" key="13">
    <source>
        <dbReference type="ARBA" id="ARBA00023180"/>
    </source>
</evidence>
<evidence type="ECO:0000256" key="8">
    <source>
        <dbReference type="ARBA" id="ARBA00022889"/>
    </source>
</evidence>
<evidence type="ECO:0000256" key="17">
    <source>
        <dbReference type="SAM" id="Phobius"/>
    </source>
</evidence>
<dbReference type="InterPro" id="IPR036179">
    <property type="entry name" value="Ig-like_dom_sf"/>
</dbReference>
<name>A0A6P8RC29_GEOSA</name>
<dbReference type="GO" id="GO:0002250">
    <property type="term" value="P:adaptive immune response"/>
    <property type="evidence" value="ECO:0007669"/>
    <property type="project" value="UniProtKB-KW"/>
</dbReference>
<feature type="region of interest" description="Disordered" evidence="16">
    <location>
        <begin position="606"/>
        <end position="629"/>
    </location>
</feature>
<dbReference type="InterPro" id="IPR003599">
    <property type="entry name" value="Ig_sub"/>
</dbReference>
<evidence type="ECO:0000256" key="7">
    <source>
        <dbReference type="ARBA" id="ARBA00022859"/>
    </source>
</evidence>
<dbReference type="SMART" id="SM00409">
    <property type="entry name" value="IG"/>
    <property type="match status" value="4"/>
</dbReference>
<dbReference type="KEGG" id="gsh:117359177"/>